<gene>
    <name evidence="1" type="ORF">S01H1_84069</name>
</gene>
<feature type="non-terminal residue" evidence="1">
    <location>
        <position position="1"/>
    </location>
</feature>
<accession>X0ZPW0</accession>
<sequence>YFSPVIYWTDEDCTDLVSLGPVALTNDPAMSGAQRLAAKKGSGHMVATVLTGQPLALVGKLDAEAGDDGDRGSQFNPEDEARIADAAALFRAALENVEGMINTLNESLGELDRFFEHFTDEDKKRFRMLAHHEENAEKRQVSAEQ</sequence>
<feature type="non-terminal residue" evidence="1">
    <location>
        <position position="145"/>
    </location>
</feature>
<reference evidence="1" key="1">
    <citation type="journal article" date="2014" name="Front. Microbiol.">
        <title>High frequency of phylogenetically diverse reductive dehalogenase-homologous genes in deep subseafloor sedimentary metagenomes.</title>
        <authorList>
            <person name="Kawai M."/>
            <person name="Futagami T."/>
            <person name="Toyoda A."/>
            <person name="Takaki Y."/>
            <person name="Nishi S."/>
            <person name="Hori S."/>
            <person name="Arai W."/>
            <person name="Tsubouchi T."/>
            <person name="Morono Y."/>
            <person name="Uchiyama I."/>
            <person name="Ito T."/>
            <person name="Fujiyama A."/>
            <person name="Inagaki F."/>
            <person name="Takami H."/>
        </authorList>
    </citation>
    <scope>NUCLEOTIDE SEQUENCE</scope>
    <source>
        <strain evidence="1">Expedition CK06-06</strain>
    </source>
</reference>
<dbReference type="AlphaFoldDB" id="X0ZPW0"/>
<protein>
    <submittedName>
        <fullName evidence="1">Uncharacterized protein</fullName>
    </submittedName>
</protein>
<dbReference type="EMBL" id="BARS01057305">
    <property type="protein sequence ID" value="GAG50251.1"/>
    <property type="molecule type" value="Genomic_DNA"/>
</dbReference>
<name>X0ZPW0_9ZZZZ</name>
<comment type="caution">
    <text evidence="1">The sequence shown here is derived from an EMBL/GenBank/DDBJ whole genome shotgun (WGS) entry which is preliminary data.</text>
</comment>
<proteinExistence type="predicted"/>
<evidence type="ECO:0000313" key="1">
    <source>
        <dbReference type="EMBL" id="GAG50251.1"/>
    </source>
</evidence>
<organism evidence="1">
    <name type="scientific">marine sediment metagenome</name>
    <dbReference type="NCBI Taxonomy" id="412755"/>
    <lineage>
        <taxon>unclassified sequences</taxon>
        <taxon>metagenomes</taxon>
        <taxon>ecological metagenomes</taxon>
    </lineage>
</organism>